<dbReference type="PROSITE" id="PS00198">
    <property type="entry name" value="4FE4S_FER_1"/>
    <property type="match status" value="1"/>
</dbReference>
<dbReference type="SUPFAM" id="SSF52218">
    <property type="entry name" value="Flavoproteins"/>
    <property type="match status" value="1"/>
</dbReference>
<dbReference type="PANTHER" id="PTHR24960:SF80">
    <property type="entry name" value="FERREDOXIN"/>
    <property type="match status" value="1"/>
</dbReference>
<evidence type="ECO:0000259" key="6">
    <source>
        <dbReference type="PROSITE" id="PS51379"/>
    </source>
</evidence>
<evidence type="ECO:0000313" key="10">
    <source>
        <dbReference type="EMBL" id="MRZ56995.1"/>
    </source>
</evidence>
<dbReference type="Proteomes" id="UP000432516">
    <property type="component" value="Unassembled WGS sequence"/>
</dbReference>
<dbReference type="SUPFAM" id="SSF54862">
    <property type="entry name" value="4Fe-4S ferredoxins"/>
    <property type="match status" value="1"/>
</dbReference>
<evidence type="ECO:0000259" key="5">
    <source>
        <dbReference type="PROSITE" id="PS50902"/>
    </source>
</evidence>
<dbReference type="Pfam" id="PF12838">
    <property type="entry name" value="Fer4_7"/>
    <property type="match status" value="1"/>
</dbReference>
<evidence type="ECO:0000313" key="13">
    <source>
        <dbReference type="Proteomes" id="UP000441358"/>
    </source>
</evidence>
<evidence type="ECO:0000256" key="1">
    <source>
        <dbReference type="ARBA" id="ARBA00022485"/>
    </source>
</evidence>
<dbReference type="InterPro" id="IPR017896">
    <property type="entry name" value="4Fe4S_Fe-S-bd"/>
</dbReference>
<organism evidence="7 11">
    <name type="scientific">Parabacteroides distasonis</name>
    <dbReference type="NCBI Taxonomy" id="823"/>
    <lineage>
        <taxon>Bacteria</taxon>
        <taxon>Pseudomonadati</taxon>
        <taxon>Bacteroidota</taxon>
        <taxon>Bacteroidia</taxon>
        <taxon>Bacteroidales</taxon>
        <taxon>Tannerellaceae</taxon>
        <taxon>Parabacteroides</taxon>
    </lineage>
</organism>
<evidence type="ECO:0000256" key="2">
    <source>
        <dbReference type="ARBA" id="ARBA00022723"/>
    </source>
</evidence>
<dbReference type="RefSeq" id="WP_009275908.1">
    <property type="nucleotide sequence ID" value="NZ_CAXSUO010000013.1"/>
</dbReference>
<dbReference type="InterPro" id="IPR017900">
    <property type="entry name" value="4Fe4S_Fe_S_CS"/>
</dbReference>
<evidence type="ECO:0000256" key="4">
    <source>
        <dbReference type="ARBA" id="ARBA00023014"/>
    </source>
</evidence>
<dbReference type="InterPro" id="IPR050157">
    <property type="entry name" value="PSI_iron-sulfur_center"/>
</dbReference>
<dbReference type="PROSITE" id="PS50902">
    <property type="entry name" value="FLAVODOXIN_LIKE"/>
    <property type="match status" value="1"/>
</dbReference>
<sequence>MKYSNIHLIYFSPTHTSAKIVYAIAEGMGATSMSESDVTCESLDMEEYIDDELTIIAAPVYGGRVAETAMERFRMFRSAHHAPVVPVVLYGNRDYEDALKELCDLVSEQGFVPVAAGAFIGEHSFSRKGMPIAEGRPDESDLKQATEFGKKIIEELEKVSCMECLSALEVKGNFPYRVKGPSTPQAPVTDNDLCTQCEYCVDVCPTHAISLADEGMYSDPNLCIKCCACVKECPEGARTFDTPYTAMLHKNFSARREPEIFF</sequence>
<dbReference type="EMBL" id="WKMY01000024">
    <property type="protein sequence ID" value="MRY95730.1"/>
    <property type="molecule type" value="Genomic_DNA"/>
</dbReference>
<dbReference type="InterPro" id="IPR029039">
    <property type="entry name" value="Flavoprotein-like_sf"/>
</dbReference>
<feature type="domain" description="Flavodoxin-like" evidence="5">
    <location>
        <begin position="6"/>
        <end position="153"/>
    </location>
</feature>
<dbReference type="EMBL" id="WKNE01000025">
    <property type="protein sequence ID" value="MRZ56995.1"/>
    <property type="molecule type" value="Genomic_DNA"/>
</dbReference>
<evidence type="ECO:0000256" key="3">
    <source>
        <dbReference type="ARBA" id="ARBA00023004"/>
    </source>
</evidence>
<dbReference type="PROSITE" id="PS51379">
    <property type="entry name" value="4FE4S_FER_2"/>
    <property type="match status" value="2"/>
</dbReference>
<feature type="domain" description="4Fe-4S ferredoxin-type" evidence="6">
    <location>
        <begin position="185"/>
        <end position="214"/>
    </location>
</feature>
<reference evidence="7 11" key="1">
    <citation type="submission" date="2015-09" db="EMBL/GenBank/DDBJ databases">
        <authorList>
            <consortium name="Pathogen Informatics"/>
        </authorList>
    </citation>
    <scope>NUCLEOTIDE SEQUENCE [LARGE SCALE GENOMIC DNA]</scope>
    <source>
        <strain evidence="7 11">2789STDY5608872</strain>
    </source>
</reference>
<dbReference type="AlphaFoldDB" id="A0A173VQF8"/>
<dbReference type="Gene3D" id="3.40.50.360">
    <property type="match status" value="1"/>
</dbReference>
<evidence type="ECO:0000313" key="12">
    <source>
        <dbReference type="Proteomes" id="UP000432516"/>
    </source>
</evidence>
<name>A0A173VQF8_PARDI</name>
<dbReference type="PANTHER" id="PTHR24960">
    <property type="entry name" value="PHOTOSYSTEM I IRON-SULFUR CENTER-RELATED"/>
    <property type="match status" value="1"/>
</dbReference>
<dbReference type="OMA" id="IRCCACV"/>
<dbReference type="Gene3D" id="3.30.70.20">
    <property type="match status" value="1"/>
</dbReference>
<proteinExistence type="predicted"/>
<evidence type="ECO:0000313" key="8">
    <source>
        <dbReference type="EMBL" id="MRY95730.1"/>
    </source>
</evidence>
<dbReference type="GO" id="GO:0046872">
    <property type="term" value="F:metal ion binding"/>
    <property type="evidence" value="ECO:0007669"/>
    <property type="project" value="UniProtKB-KW"/>
</dbReference>
<dbReference type="Proteomes" id="UP000095591">
    <property type="component" value="Unassembled WGS sequence"/>
</dbReference>
<dbReference type="EMBL" id="WKMC01000019">
    <property type="protein sequence ID" value="MRZ52479.1"/>
    <property type="molecule type" value="Genomic_DNA"/>
</dbReference>
<dbReference type="GO" id="GO:0010181">
    <property type="term" value="F:FMN binding"/>
    <property type="evidence" value="ECO:0007669"/>
    <property type="project" value="InterPro"/>
</dbReference>
<dbReference type="Proteomes" id="UP000461276">
    <property type="component" value="Unassembled WGS sequence"/>
</dbReference>
<feature type="domain" description="4Fe-4S ferredoxin-type" evidence="6">
    <location>
        <begin position="219"/>
        <end position="243"/>
    </location>
</feature>
<reference evidence="12 13" key="2">
    <citation type="journal article" date="2019" name="Nat. Med.">
        <title>A library of human gut bacterial isolates paired with longitudinal multiomics data enables mechanistic microbiome research.</title>
        <authorList>
            <person name="Poyet M."/>
            <person name="Groussin M."/>
            <person name="Gibbons S.M."/>
            <person name="Avila-Pacheco J."/>
            <person name="Jiang X."/>
            <person name="Kearney S.M."/>
            <person name="Perrotta A.R."/>
            <person name="Berdy B."/>
            <person name="Zhao S."/>
            <person name="Lieberman T.D."/>
            <person name="Swanson P.K."/>
            <person name="Smith M."/>
            <person name="Roesemann S."/>
            <person name="Alexander J.E."/>
            <person name="Rich S.A."/>
            <person name="Livny J."/>
            <person name="Vlamakis H."/>
            <person name="Clish C."/>
            <person name="Bullock K."/>
            <person name="Deik A."/>
            <person name="Scott J."/>
            <person name="Pierce K.A."/>
            <person name="Xavier R.J."/>
            <person name="Alm E.J."/>
        </authorList>
    </citation>
    <scope>NUCLEOTIDE SEQUENCE [LARGE SCALE GENOMIC DNA]</scope>
    <source>
        <strain evidence="10 12">BIOML-A2</strain>
        <strain evidence="9 13">BIOML-A32</strain>
        <strain evidence="8 14">BIOML-A9</strain>
    </source>
</reference>
<keyword evidence="4" id="KW-0411">Iron-sulfur</keyword>
<evidence type="ECO:0000313" key="14">
    <source>
        <dbReference type="Proteomes" id="UP000461276"/>
    </source>
</evidence>
<gene>
    <name evidence="7" type="ORF">ERS852429_03427</name>
    <name evidence="9" type="ORF">GKD66_20105</name>
    <name evidence="8" type="ORF">GKD67_21320</name>
    <name evidence="10" type="ORF">GKD68_20080</name>
</gene>
<dbReference type="Proteomes" id="UP000441358">
    <property type="component" value="Unassembled WGS sequence"/>
</dbReference>
<evidence type="ECO:0000313" key="9">
    <source>
        <dbReference type="EMBL" id="MRZ52479.1"/>
    </source>
</evidence>
<dbReference type="InterPro" id="IPR008254">
    <property type="entry name" value="Flavodoxin/NO_synth"/>
</dbReference>
<dbReference type="EMBL" id="CYXP01000008">
    <property type="protein sequence ID" value="CUN29461.1"/>
    <property type="molecule type" value="Genomic_DNA"/>
</dbReference>
<evidence type="ECO:0000313" key="11">
    <source>
        <dbReference type="Proteomes" id="UP000095591"/>
    </source>
</evidence>
<evidence type="ECO:0000313" key="7">
    <source>
        <dbReference type="EMBL" id="CUN29461.1"/>
    </source>
</evidence>
<keyword evidence="3" id="KW-0408">Iron</keyword>
<keyword evidence="2" id="KW-0479">Metal-binding</keyword>
<accession>A0A173VQF8</accession>
<dbReference type="GO" id="GO:0051539">
    <property type="term" value="F:4 iron, 4 sulfur cluster binding"/>
    <property type="evidence" value="ECO:0007669"/>
    <property type="project" value="UniProtKB-KW"/>
</dbReference>
<keyword evidence="1" id="KW-0004">4Fe-4S</keyword>
<protein>
    <submittedName>
        <fullName evidence="8">4Fe-4S dicluster domain-containing protein</fullName>
    </submittedName>
    <submittedName>
        <fullName evidence="7">Ferredoxin</fullName>
    </submittedName>
</protein>